<dbReference type="OrthoDB" id="7355818at2"/>
<keyword evidence="2" id="KW-1185">Reference proteome</keyword>
<comment type="caution">
    <text evidence="1">The sequence shown here is derived from an EMBL/GenBank/DDBJ whole genome shotgun (WGS) entry which is preliminary data.</text>
</comment>
<dbReference type="AlphaFoldDB" id="A0A562QAG6"/>
<evidence type="ECO:0000313" key="1">
    <source>
        <dbReference type="EMBL" id="TWI53747.1"/>
    </source>
</evidence>
<accession>A0A562QAG6</accession>
<dbReference type="RefSeq" id="WP_145141875.1">
    <property type="nucleotide sequence ID" value="NZ_VLKY01000007.1"/>
</dbReference>
<protein>
    <submittedName>
        <fullName evidence="1">Uncharacterized protein</fullName>
    </submittedName>
</protein>
<sequence>MGIAACELSQYVIRPTLVYLDRYSPAAEMMLLATAATQSALGATLENQEHHGIYRITAERHAALWDAYLAHDPERASLVRGLASQHAFFGAPHLELTVNLRYATAIAWLLIEESGLPLPSPADRQGQARLWRRVFNSQGRLQDFLTAWRHCSEAWNQVA</sequence>
<dbReference type="Proteomes" id="UP000316905">
    <property type="component" value="Unassembled WGS sequence"/>
</dbReference>
<dbReference type="EMBL" id="VLKY01000007">
    <property type="protein sequence ID" value="TWI53747.1"/>
    <property type="molecule type" value="Genomic_DNA"/>
</dbReference>
<name>A0A562QAG6_9PSED</name>
<organism evidence="1 2">
    <name type="scientific">Pseudomonas duriflava</name>
    <dbReference type="NCBI Taxonomy" id="459528"/>
    <lineage>
        <taxon>Bacteria</taxon>
        <taxon>Pseudomonadati</taxon>
        <taxon>Pseudomonadota</taxon>
        <taxon>Gammaproteobacteria</taxon>
        <taxon>Pseudomonadales</taxon>
        <taxon>Pseudomonadaceae</taxon>
        <taxon>Pseudomonas</taxon>
    </lineage>
</organism>
<proteinExistence type="predicted"/>
<gene>
    <name evidence="1" type="ORF">IQ22_02353</name>
</gene>
<reference evidence="1 2" key="1">
    <citation type="journal article" date="2015" name="Stand. Genomic Sci.">
        <title>Genomic Encyclopedia of Bacterial and Archaeal Type Strains, Phase III: the genomes of soil and plant-associated and newly described type strains.</title>
        <authorList>
            <person name="Whitman W.B."/>
            <person name="Woyke T."/>
            <person name="Klenk H.P."/>
            <person name="Zhou Y."/>
            <person name="Lilburn T.G."/>
            <person name="Beck B.J."/>
            <person name="De Vos P."/>
            <person name="Vandamme P."/>
            <person name="Eisen J.A."/>
            <person name="Garrity G."/>
            <person name="Hugenholtz P."/>
            <person name="Kyrpides N.C."/>
        </authorList>
    </citation>
    <scope>NUCLEOTIDE SEQUENCE [LARGE SCALE GENOMIC DNA]</scope>
    <source>
        <strain evidence="1 2">CGMCC 1.6858</strain>
    </source>
</reference>
<evidence type="ECO:0000313" key="2">
    <source>
        <dbReference type="Proteomes" id="UP000316905"/>
    </source>
</evidence>